<protein>
    <submittedName>
        <fullName evidence="3">EAL and modified HD-GYP domain-containing signal transduction protein</fullName>
    </submittedName>
</protein>
<dbReference type="Proteomes" id="UP000198284">
    <property type="component" value="Unassembled WGS sequence"/>
</dbReference>
<dbReference type="RefSeq" id="WP_089397920.1">
    <property type="nucleotide sequence ID" value="NZ_FZOT01000002.1"/>
</dbReference>
<feature type="domain" description="HDOD" evidence="2">
    <location>
        <begin position="217"/>
        <end position="418"/>
    </location>
</feature>
<dbReference type="SUPFAM" id="SSF141868">
    <property type="entry name" value="EAL domain-like"/>
    <property type="match status" value="1"/>
</dbReference>
<feature type="domain" description="EAL" evidence="1">
    <location>
        <begin position="1"/>
        <end position="223"/>
    </location>
</feature>
<dbReference type="SMART" id="SM00052">
    <property type="entry name" value="EAL"/>
    <property type="match status" value="1"/>
</dbReference>
<dbReference type="Pfam" id="PF08668">
    <property type="entry name" value="HDOD"/>
    <property type="match status" value="1"/>
</dbReference>
<organism evidence="3 4">
    <name type="scientific">Noviherbaspirillum humi</name>
    <dbReference type="NCBI Taxonomy" id="1688639"/>
    <lineage>
        <taxon>Bacteria</taxon>
        <taxon>Pseudomonadati</taxon>
        <taxon>Pseudomonadota</taxon>
        <taxon>Betaproteobacteria</taxon>
        <taxon>Burkholderiales</taxon>
        <taxon>Oxalobacteraceae</taxon>
        <taxon>Noviherbaspirillum</taxon>
    </lineage>
</organism>
<reference evidence="3 4" key="1">
    <citation type="submission" date="2017-06" db="EMBL/GenBank/DDBJ databases">
        <authorList>
            <person name="Kim H.J."/>
            <person name="Triplett B.A."/>
        </authorList>
    </citation>
    <scope>NUCLEOTIDE SEQUENCE [LARGE SCALE GENOMIC DNA]</scope>
    <source>
        <strain evidence="3 4">U15</strain>
    </source>
</reference>
<dbReference type="OrthoDB" id="9804751at2"/>
<dbReference type="PANTHER" id="PTHR33525:SF4">
    <property type="entry name" value="CYCLIC DI-GMP PHOSPHODIESTERASE CDGJ"/>
    <property type="match status" value="1"/>
</dbReference>
<dbReference type="SUPFAM" id="SSF109604">
    <property type="entry name" value="HD-domain/PDEase-like"/>
    <property type="match status" value="1"/>
</dbReference>
<evidence type="ECO:0000313" key="4">
    <source>
        <dbReference type="Proteomes" id="UP000198284"/>
    </source>
</evidence>
<dbReference type="Pfam" id="PF00563">
    <property type="entry name" value="EAL"/>
    <property type="match status" value="1"/>
</dbReference>
<dbReference type="InterPro" id="IPR001633">
    <property type="entry name" value="EAL_dom"/>
</dbReference>
<dbReference type="InterPro" id="IPR035919">
    <property type="entry name" value="EAL_sf"/>
</dbReference>
<dbReference type="CDD" id="cd01948">
    <property type="entry name" value="EAL"/>
    <property type="match status" value="1"/>
</dbReference>
<accession>A0A239D6C9</accession>
<name>A0A239D6C9_9BURK</name>
<evidence type="ECO:0000313" key="3">
    <source>
        <dbReference type="EMBL" id="SNS27900.1"/>
    </source>
</evidence>
<dbReference type="InterPro" id="IPR052340">
    <property type="entry name" value="RNase_Y/CdgJ"/>
</dbReference>
<dbReference type="PANTHER" id="PTHR33525">
    <property type="match status" value="1"/>
</dbReference>
<evidence type="ECO:0000259" key="2">
    <source>
        <dbReference type="PROSITE" id="PS51833"/>
    </source>
</evidence>
<dbReference type="PROSITE" id="PS51833">
    <property type="entry name" value="HDOD"/>
    <property type="match status" value="1"/>
</dbReference>
<dbReference type="PIRSF" id="PIRSF003180">
    <property type="entry name" value="DiGMPpdiest_YuxH"/>
    <property type="match status" value="1"/>
</dbReference>
<dbReference type="Gene3D" id="3.20.20.450">
    <property type="entry name" value="EAL domain"/>
    <property type="match status" value="1"/>
</dbReference>
<proteinExistence type="predicted"/>
<dbReference type="PROSITE" id="PS50883">
    <property type="entry name" value="EAL"/>
    <property type="match status" value="1"/>
</dbReference>
<dbReference type="Gene3D" id="1.10.3210.10">
    <property type="entry name" value="Hypothetical protein af1432"/>
    <property type="match status" value="1"/>
</dbReference>
<gene>
    <name evidence="3" type="ORF">SAMN06265795_10227</name>
</gene>
<keyword evidence="4" id="KW-1185">Reference proteome</keyword>
<dbReference type="InterPro" id="IPR013976">
    <property type="entry name" value="HDOD"/>
</dbReference>
<evidence type="ECO:0000259" key="1">
    <source>
        <dbReference type="PROSITE" id="PS50883"/>
    </source>
</evidence>
<dbReference type="EMBL" id="FZOT01000002">
    <property type="protein sequence ID" value="SNS27900.1"/>
    <property type="molecule type" value="Genomic_DNA"/>
</dbReference>
<sequence>MDDLIRKTLEKPIAPAPRLREFFLARQPILNRDQTLAAYELLFRAAAEGPANVVDHLSATAAVITHAAELGIENVLGGSVAFLNVDAAMLMSDAIRLLPRQRVVLEILETVKATDAVLARVDALRKEGYTIALDDVIAASADVQRLLPLADIIKLDLGGADMEQVAALSRRFKQEGKKLLAEKVESMEQFERCLELGCDYFQGYYFARPLVLTGKRLSPSQMTIMQLMQQIAAGASMDEIERTIKQDASMGLMLMRLLNSASDHERRRIRSLGQALRRISPGQLGRWLQILLYAEASSAGGPSPLLNLATTRGRLLELIAARADPANAPVADTAFTVGIMSLMDVLFSLPMEAIVERMSVSAEIAGALLRREGRYGDMLLLAELIERDEAAACEALPLLHKLGLSLDDFRLLQLHAFDWSDRISGCSMAEPATGEV</sequence>
<dbReference type="AlphaFoldDB" id="A0A239D6C9"/>
<dbReference type="InterPro" id="IPR014408">
    <property type="entry name" value="dGMP_Pdiesterase_EAL/HD-GYP"/>
</dbReference>